<feature type="region of interest" description="Disordered" evidence="6">
    <location>
        <begin position="119"/>
        <end position="143"/>
    </location>
</feature>
<dbReference type="AlphaFoldDB" id="A0A667Y894"/>
<protein>
    <recommendedName>
        <fullName evidence="8">PHD-type domain-containing protein</fullName>
    </recommendedName>
</protein>
<keyword evidence="7" id="KW-0472">Membrane</keyword>
<evidence type="ECO:0000313" key="10">
    <source>
        <dbReference type="Proteomes" id="UP000472263"/>
    </source>
</evidence>
<keyword evidence="5" id="KW-0539">Nucleus</keyword>
<feature type="compositionally biased region" description="Polar residues" evidence="6">
    <location>
        <begin position="121"/>
        <end position="131"/>
    </location>
</feature>
<evidence type="ECO:0000313" key="9">
    <source>
        <dbReference type="Ensembl" id="ENSMMDP00005017541.1"/>
    </source>
</evidence>
<dbReference type="InterPro" id="IPR051188">
    <property type="entry name" value="PHD-type_Zinc_Finger"/>
</dbReference>
<dbReference type="Ensembl" id="ENSMMDT00005017978.1">
    <property type="protein sequence ID" value="ENSMMDP00005017541.1"/>
    <property type="gene ID" value="ENSMMDG00005008804.1"/>
</dbReference>
<dbReference type="GO" id="GO:0005634">
    <property type="term" value="C:nucleus"/>
    <property type="evidence" value="ECO:0007669"/>
    <property type="project" value="UniProtKB-SubCell"/>
</dbReference>
<dbReference type="Proteomes" id="UP000472263">
    <property type="component" value="Unassembled WGS sequence"/>
</dbReference>
<dbReference type="InterPro" id="IPR013083">
    <property type="entry name" value="Znf_RING/FYVE/PHD"/>
</dbReference>
<keyword evidence="7" id="KW-0812">Transmembrane</keyword>
<keyword evidence="2" id="KW-0479">Metal-binding</keyword>
<evidence type="ECO:0000256" key="3">
    <source>
        <dbReference type="ARBA" id="ARBA00022771"/>
    </source>
</evidence>
<name>A0A667Y894_9TELE</name>
<dbReference type="PROSITE" id="PS51805">
    <property type="entry name" value="EPHD"/>
    <property type="match status" value="1"/>
</dbReference>
<dbReference type="InParanoid" id="A0A667Y894"/>
<reference evidence="9" key="1">
    <citation type="submission" date="2025-08" db="UniProtKB">
        <authorList>
            <consortium name="Ensembl"/>
        </authorList>
    </citation>
    <scope>IDENTIFICATION</scope>
</reference>
<evidence type="ECO:0000256" key="6">
    <source>
        <dbReference type="SAM" id="MobiDB-lite"/>
    </source>
</evidence>
<sequence length="236" mass="26124">MTLELTRITGPLATKGCLTAHQNCLLYSSGICCENSPEFDDLFGFSVDDVTDEVKRGTKLWCDKCKKKGATAGCERRQCKKSFHYPCAIEKGAVVIEDAVKGKYGLYCSEDCQAVTENKKQSTASRQTSSFREPEKPKNHSNAASPNPGCFLLALALISFYIYVLCHPSLPVLLYSLLYLPLAAACVHALLLFYLSFILFVCNLLLWLFLVLCLYVVVFMSGDARKRALGAQASSW</sequence>
<dbReference type="GO" id="GO:0008270">
    <property type="term" value="F:zinc ion binding"/>
    <property type="evidence" value="ECO:0007669"/>
    <property type="project" value="UniProtKB-KW"/>
</dbReference>
<comment type="subcellular location">
    <subcellularLocation>
        <location evidence="1">Nucleus</location>
    </subcellularLocation>
</comment>
<evidence type="ECO:0000256" key="1">
    <source>
        <dbReference type="ARBA" id="ARBA00004123"/>
    </source>
</evidence>
<evidence type="ECO:0000256" key="7">
    <source>
        <dbReference type="SAM" id="Phobius"/>
    </source>
</evidence>
<dbReference type="Pfam" id="PF13771">
    <property type="entry name" value="zf-HC5HC2H"/>
    <property type="match status" value="1"/>
</dbReference>
<keyword evidence="4" id="KW-0862">Zinc</keyword>
<keyword evidence="3" id="KW-0863">Zinc-finger</keyword>
<dbReference type="GeneTree" id="ENSGT00950000182865"/>
<reference evidence="9" key="2">
    <citation type="submission" date="2025-09" db="UniProtKB">
        <authorList>
            <consortium name="Ensembl"/>
        </authorList>
    </citation>
    <scope>IDENTIFICATION</scope>
</reference>
<evidence type="ECO:0000256" key="4">
    <source>
        <dbReference type="ARBA" id="ARBA00022833"/>
    </source>
</evidence>
<dbReference type="Gene3D" id="3.30.40.10">
    <property type="entry name" value="Zinc/RING finger domain, C3HC4 (zinc finger)"/>
    <property type="match status" value="1"/>
</dbReference>
<feature type="transmembrane region" description="Helical" evidence="7">
    <location>
        <begin position="172"/>
        <end position="191"/>
    </location>
</feature>
<feature type="transmembrane region" description="Helical" evidence="7">
    <location>
        <begin position="197"/>
        <end position="218"/>
    </location>
</feature>
<organism evidence="9 10">
    <name type="scientific">Myripristis murdjan</name>
    <name type="common">pinecone soldierfish</name>
    <dbReference type="NCBI Taxonomy" id="586833"/>
    <lineage>
        <taxon>Eukaryota</taxon>
        <taxon>Metazoa</taxon>
        <taxon>Chordata</taxon>
        <taxon>Craniata</taxon>
        <taxon>Vertebrata</taxon>
        <taxon>Euteleostomi</taxon>
        <taxon>Actinopterygii</taxon>
        <taxon>Neopterygii</taxon>
        <taxon>Teleostei</taxon>
        <taxon>Neoteleostei</taxon>
        <taxon>Acanthomorphata</taxon>
        <taxon>Holocentriformes</taxon>
        <taxon>Holocentridae</taxon>
        <taxon>Myripristis</taxon>
    </lineage>
</organism>
<evidence type="ECO:0000256" key="5">
    <source>
        <dbReference type="ARBA" id="ARBA00023242"/>
    </source>
</evidence>
<feature type="domain" description="PHD-type" evidence="8">
    <location>
        <begin position="1"/>
        <end position="112"/>
    </location>
</feature>
<accession>A0A667Y894</accession>
<feature type="transmembrane region" description="Helical" evidence="7">
    <location>
        <begin position="146"/>
        <end position="165"/>
    </location>
</feature>
<dbReference type="PANTHER" id="PTHR12420:SF4">
    <property type="entry name" value="PHD FINGER PROTEIN 11"/>
    <property type="match status" value="1"/>
</dbReference>
<dbReference type="InterPro" id="IPR034732">
    <property type="entry name" value="EPHD"/>
</dbReference>
<evidence type="ECO:0000256" key="2">
    <source>
        <dbReference type="ARBA" id="ARBA00022723"/>
    </source>
</evidence>
<proteinExistence type="predicted"/>
<keyword evidence="10" id="KW-1185">Reference proteome</keyword>
<dbReference type="PANTHER" id="PTHR12420">
    <property type="entry name" value="PHD FINGER PROTEIN"/>
    <property type="match status" value="1"/>
</dbReference>
<evidence type="ECO:0000259" key="8">
    <source>
        <dbReference type="PROSITE" id="PS51805"/>
    </source>
</evidence>
<keyword evidence="7" id="KW-1133">Transmembrane helix</keyword>